<dbReference type="PANTHER" id="PTHR11941:SF54">
    <property type="entry name" value="ENOYL-COA HYDRATASE, MITOCHONDRIAL"/>
    <property type="match status" value="1"/>
</dbReference>
<reference evidence="1 2" key="1">
    <citation type="submission" date="2019-02" db="EMBL/GenBank/DDBJ databases">
        <title>Sequencing the genomes of 1000 actinobacteria strains.</title>
        <authorList>
            <person name="Klenk H.-P."/>
        </authorList>
    </citation>
    <scope>NUCLEOTIDE SEQUENCE [LARGE SCALE GENOMIC DNA]</scope>
    <source>
        <strain evidence="1 2">DSM 45779</strain>
    </source>
</reference>
<dbReference type="RefSeq" id="WP_130288874.1">
    <property type="nucleotide sequence ID" value="NZ_SHKL01000001.1"/>
</dbReference>
<dbReference type="SUPFAM" id="SSF52096">
    <property type="entry name" value="ClpP/crotonase"/>
    <property type="match status" value="1"/>
</dbReference>
<proteinExistence type="predicted"/>
<dbReference type="GO" id="GO:0003824">
    <property type="term" value="F:catalytic activity"/>
    <property type="evidence" value="ECO:0007669"/>
    <property type="project" value="UniProtKB-ARBA"/>
</dbReference>
<dbReference type="Gene3D" id="3.90.226.10">
    <property type="entry name" value="2-enoyl-CoA Hydratase, Chain A, domain 1"/>
    <property type="match status" value="1"/>
</dbReference>
<sequence length="247" mass="26358">MVLITDVDDVRYVTLNRPDKLNALTRSDVDEVATAVHEGAATARVIVFGGAGDRAFSAGMHLDTFAGLVADPDRTPDVIGAVKHMLDTVRQAQVPTICAVRGHCLGAAFELALACDLRIATPGSRFGLPEIDIGLPCIMESALLSQYVGLARAKQIMLTGDVHDAATMSDWGFLNEIVDDVDARATELASSLAGKSRAGLASQKRLFELWQNVGFAEGSAQSIHEIDRVFHDPETHEIVRRVAGGPG</sequence>
<dbReference type="InterPro" id="IPR029045">
    <property type="entry name" value="ClpP/crotonase-like_dom_sf"/>
</dbReference>
<evidence type="ECO:0000313" key="2">
    <source>
        <dbReference type="Proteomes" id="UP000291591"/>
    </source>
</evidence>
<organism evidence="1 2">
    <name type="scientific">Pseudonocardia sediminis</name>
    <dbReference type="NCBI Taxonomy" id="1397368"/>
    <lineage>
        <taxon>Bacteria</taxon>
        <taxon>Bacillati</taxon>
        <taxon>Actinomycetota</taxon>
        <taxon>Actinomycetes</taxon>
        <taxon>Pseudonocardiales</taxon>
        <taxon>Pseudonocardiaceae</taxon>
        <taxon>Pseudonocardia</taxon>
    </lineage>
</organism>
<dbReference type="OrthoDB" id="370015at2"/>
<dbReference type="PANTHER" id="PTHR11941">
    <property type="entry name" value="ENOYL-COA HYDRATASE-RELATED"/>
    <property type="match status" value="1"/>
</dbReference>
<dbReference type="InterPro" id="IPR001753">
    <property type="entry name" value="Enoyl-CoA_hydra/iso"/>
</dbReference>
<name>A0A4Q7UR06_PSEST</name>
<dbReference type="EMBL" id="SHKL01000001">
    <property type="protein sequence ID" value="RZT84247.1"/>
    <property type="molecule type" value="Genomic_DNA"/>
</dbReference>
<comment type="caution">
    <text evidence="1">The sequence shown here is derived from an EMBL/GenBank/DDBJ whole genome shotgun (WGS) entry which is preliminary data.</text>
</comment>
<protein>
    <submittedName>
        <fullName evidence="1">Enoyl-CoA hydratase/carnithine racemase</fullName>
    </submittedName>
</protein>
<dbReference type="CDD" id="cd06558">
    <property type="entry name" value="crotonase-like"/>
    <property type="match status" value="1"/>
</dbReference>
<dbReference type="AlphaFoldDB" id="A0A4Q7UR06"/>
<dbReference type="Proteomes" id="UP000291591">
    <property type="component" value="Unassembled WGS sequence"/>
</dbReference>
<evidence type="ECO:0000313" key="1">
    <source>
        <dbReference type="EMBL" id="RZT84247.1"/>
    </source>
</evidence>
<dbReference type="Pfam" id="PF00378">
    <property type="entry name" value="ECH_1"/>
    <property type="match status" value="1"/>
</dbReference>
<accession>A0A4Q7UR06</accession>
<keyword evidence="2" id="KW-1185">Reference proteome</keyword>
<gene>
    <name evidence="1" type="ORF">EV383_1085</name>
</gene>
<dbReference type="GO" id="GO:0006635">
    <property type="term" value="P:fatty acid beta-oxidation"/>
    <property type="evidence" value="ECO:0007669"/>
    <property type="project" value="TreeGrafter"/>
</dbReference>